<reference evidence="2" key="1">
    <citation type="submission" date="2013-07" db="EMBL/GenBank/DDBJ databases">
        <title>The genome of Eucalyptus grandis.</title>
        <authorList>
            <person name="Schmutz J."/>
            <person name="Hayes R."/>
            <person name="Myburg A."/>
            <person name="Tuskan G."/>
            <person name="Grattapaglia D."/>
            <person name="Rokhsar D.S."/>
        </authorList>
    </citation>
    <scope>NUCLEOTIDE SEQUENCE</scope>
    <source>
        <tissue evidence="2">Leaf extractions</tissue>
    </source>
</reference>
<accession>A0A059BUF1</accession>
<sequence>MPLIRNALAQLDSYRASYKKMRMYSPPEIVSTAVKSPVPQQQSTHILLARKTQLLRITGPQTLRSSPDRDGAPPARSTSPPTRVDPCNASRLGRCPARAYMDPSNRKPPNPQIRRRTPIASSAPRRLELRSLRRQNARQGGDPSACSAPRDRKAPRSSLRTQRLHHRPCCSRPSSPPSLTSHS</sequence>
<dbReference type="AlphaFoldDB" id="A0A059BUF1"/>
<protein>
    <submittedName>
        <fullName evidence="2">Uncharacterized protein</fullName>
    </submittedName>
</protein>
<evidence type="ECO:0000256" key="1">
    <source>
        <dbReference type="SAM" id="MobiDB-lite"/>
    </source>
</evidence>
<name>A0A059BUF1_EUCGR</name>
<dbReference type="InParanoid" id="A0A059BUF1"/>
<proteinExistence type="predicted"/>
<organism evidence="2">
    <name type="scientific">Eucalyptus grandis</name>
    <name type="common">Flooded gum</name>
    <dbReference type="NCBI Taxonomy" id="71139"/>
    <lineage>
        <taxon>Eukaryota</taxon>
        <taxon>Viridiplantae</taxon>
        <taxon>Streptophyta</taxon>
        <taxon>Embryophyta</taxon>
        <taxon>Tracheophyta</taxon>
        <taxon>Spermatophyta</taxon>
        <taxon>Magnoliopsida</taxon>
        <taxon>eudicotyledons</taxon>
        <taxon>Gunneridae</taxon>
        <taxon>Pentapetalae</taxon>
        <taxon>rosids</taxon>
        <taxon>malvids</taxon>
        <taxon>Myrtales</taxon>
        <taxon>Myrtaceae</taxon>
        <taxon>Myrtoideae</taxon>
        <taxon>Eucalypteae</taxon>
        <taxon>Eucalyptus</taxon>
    </lineage>
</organism>
<dbReference type="Gramene" id="KCW69604">
    <property type="protein sequence ID" value="KCW69604"/>
    <property type="gene ID" value="EUGRSUZ_F03023"/>
</dbReference>
<evidence type="ECO:0000313" key="2">
    <source>
        <dbReference type="EMBL" id="KCW69604.1"/>
    </source>
</evidence>
<feature type="region of interest" description="Disordered" evidence="1">
    <location>
        <begin position="57"/>
        <end position="183"/>
    </location>
</feature>
<gene>
    <name evidence="2" type="ORF">EUGRSUZ_F03023</name>
</gene>
<dbReference type="EMBL" id="KK198758">
    <property type="protein sequence ID" value="KCW69604.1"/>
    <property type="molecule type" value="Genomic_DNA"/>
</dbReference>